<dbReference type="Gene3D" id="3.40.630.10">
    <property type="entry name" value="Zn peptidases"/>
    <property type="match status" value="1"/>
</dbReference>
<keyword evidence="4" id="KW-0862">Zinc</keyword>
<keyword evidence="9" id="KW-1185">Reference proteome</keyword>
<evidence type="ECO:0000259" key="7">
    <source>
        <dbReference type="Pfam" id="PF24827"/>
    </source>
</evidence>
<dbReference type="InterPro" id="IPR055438">
    <property type="entry name" value="AstE_AspA_cat"/>
</dbReference>
<comment type="caution">
    <text evidence="8">The sequence shown here is derived from an EMBL/GenBank/DDBJ whole genome shotgun (WGS) entry which is preliminary data.</text>
</comment>
<evidence type="ECO:0000256" key="2">
    <source>
        <dbReference type="ARBA" id="ARBA00022723"/>
    </source>
</evidence>
<feature type="region of interest" description="Disordered" evidence="5">
    <location>
        <begin position="390"/>
        <end position="450"/>
    </location>
</feature>
<name>A0A7W4W584_9GAMM</name>
<keyword evidence="6" id="KW-0732">Signal</keyword>
<dbReference type="PANTHER" id="PTHR37326:SF2">
    <property type="entry name" value="SUCCINYLGLUTAMATE DESUCCINYLASE_ASPARTOACYLASE FAMILY PROTEIN"/>
    <property type="match status" value="1"/>
</dbReference>
<dbReference type="Proteomes" id="UP000537130">
    <property type="component" value="Unassembled WGS sequence"/>
</dbReference>
<dbReference type="SUPFAM" id="SSF53187">
    <property type="entry name" value="Zn-dependent exopeptidases"/>
    <property type="match status" value="1"/>
</dbReference>
<proteinExistence type="predicted"/>
<dbReference type="PANTHER" id="PTHR37326">
    <property type="entry name" value="BLL3975 PROTEIN"/>
    <property type="match status" value="1"/>
</dbReference>
<keyword evidence="3" id="KW-0378">Hydrolase</keyword>
<evidence type="ECO:0000313" key="8">
    <source>
        <dbReference type="EMBL" id="MBB3047706.1"/>
    </source>
</evidence>
<accession>A0A7W4W584</accession>
<dbReference type="InterPro" id="IPR053138">
    <property type="entry name" value="N-alpha-Ac-DABA_deacetylase"/>
</dbReference>
<dbReference type="AlphaFoldDB" id="A0A7W4W584"/>
<dbReference type="GO" id="GO:0016788">
    <property type="term" value="F:hydrolase activity, acting on ester bonds"/>
    <property type="evidence" value="ECO:0007669"/>
    <property type="project" value="InterPro"/>
</dbReference>
<feature type="signal peptide" evidence="6">
    <location>
        <begin position="1"/>
        <end position="28"/>
    </location>
</feature>
<reference evidence="8 9" key="1">
    <citation type="submission" date="2020-08" db="EMBL/GenBank/DDBJ databases">
        <title>Genomic Encyclopedia of Type Strains, Phase III (KMG-III): the genomes of soil and plant-associated and newly described type strains.</title>
        <authorList>
            <person name="Whitman W."/>
        </authorList>
    </citation>
    <scope>NUCLEOTIDE SEQUENCE [LARGE SCALE GENOMIC DNA]</scope>
    <source>
        <strain evidence="8 9">CECT 8654</strain>
    </source>
</reference>
<dbReference type="Pfam" id="PF24827">
    <property type="entry name" value="AstE_AspA_cat"/>
    <property type="match status" value="1"/>
</dbReference>
<protein>
    <recommendedName>
        <fullName evidence="7">Succinylglutamate desuccinylase/Aspartoacylase catalytic domain-containing protein</fullName>
    </recommendedName>
</protein>
<feature type="compositionally biased region" description="Basic and acidic residues" evidence="5">
    <location>
        <begin position="438"/>
        <end position="450"/>
    </location>
</feature>
<evidence type="ECO:0000256" key="4">
    <source>
        <dbReference type="ARBA" id="ARBA00022833"/>
    </source>
</evidence>
<dbReference type="CDD" id="cd06251">
    <property type="entry name" value="M14_ASTE_ASPA-like"/>
    <property type="match status" value="1"/>
</dbReference>
<feature type="domain" description="Succinylglutamate desuccinylase/Aspartoacylase catalytic" evidence="7">
    <location>
        <begin position="90"/>
        <end position="268"/>
    </location>
</feature>
<evidence type="ECO:0000256" key="1">
    <source>
        <dbReference type="ARBA" id="ARBA00001947"/>
    </source>
</evidence>
<organism evidence="8 9">
    <name type="scientific">Litorivivens lipolytica</name>
    <dbReference type="NCBI Taxonomy" id="1524264"/>
    <lineage>
        <taxon>Bacteria</taxon>
        <taxon>Pseudomonadati</taxon>
        <taxon>Pseudomonadota</taxon>
        <taxon>Gammaproteobacteria</taxon>
        <taxon>Litorivivens</taxon>
    </lineage>
</organism>
<feature type="compositionally biased region" description="Acidic residues" evidence="5">
    <location>
        <begin position="428"/>
        <end position="437"/>
    </location>
</feature>
<evidence type="ECO:0000256" key="5">
    <source>
        <dbReference type="SAM" id="MobiDB-lite"/>
    </source>
</evidence>
<evidence type="ECO:0000256" key="3">
    <source>
        <dbReference type="ARBA" id="ARBA00022801"/>
    </source>
</evidence>
<evidence type="ECO:0000313" key="9">
    <source>
        <dbReference type="Proteomes" id="UP000537130"/>
    </source>
</evidence>
<dbReference type="RefSeq" id="WP_246386714.1">
    <property type="nucleotide sequence ID" value="NZ_JACHWY010000002.1"/>
</dbReference>
<keyword evidence="2" id="KW-0479">Metal-binding</keyword>
<feature type="chain" id="PRO_5030969960" description="Succinylglutamate desuccinylase/Aspartoacylase catalytic domain-containing protein" evidence="6">
    <location>
        <begin position="29"/>
        <end position="450"/>
    </location>
</feature>
<gene>
    <name evidence="8" type="ORF">FHR99_001972</name>
</gene>
<dbReference type="EMBL" id="JACHWY010000002">
    <property type="protein sequence ID" value="MBB3047706.1"/>
    <property type="molecule type" value="Genomic_DNA"/>
</dbReference>
<evidence type="ECO:0000256" key="6">
    <source>
        <dbReference type="SAM" id="SignalP"/>
    </source>
</evidence>
<sequence>MPHPQGRSSTAMFCAGLLLSSLVSSASATERVQDVAPLKAEVPAERPKVERFLGKPIKKGILDRRAWSAGQPLSGLALPTPVLIATGNQPGPTMCLTGAVHGDELNGVEIIRRIMFALDTENLTGTVIAVPIVNLYGFQRNSRYLPDRRDLNRYFPGNPKGSSAARIAYHFFQDVISHCDALIDIHTGSFHRTNLPQLRADLSNANVAKLSSLFDNFVVLHSLGAVGTLRRAAVEAGIPSVTLEAGEPLYLQPEQVAQGVRGVLSALRGFGVMGDATKIASEQEVFYESVWLRADQGGVLFSEVKIGDEVNKGDILGSVTDPITNRSSVIRASAKGTIIGMALNQMVMPGFAAYHLGLDKAEGAAVEKAAEGAANAALETVRKAVQEVAKEAAESASQSGNDPQAVNEAARKAAEEATQSVISKDLPVDAEGEDTSELEPRIPEPDEHPE</sequence>
<comment type="cofactor">
    <cofactor evidence="1">
        <name>Zn(2+)</name>
        <dbReference type="ChEBI" id="CHEBI:29105"/>
    </cofactor>
</comment>
<dbReference type="GO" id="GO:0046872">
    <property type="term" value="F:metal ion binding"/>
    <property type="evidence" value="ECO:0007669"/>
    <property type="project" value="UniProtKB-KW"/>
</dbReference>